<feature type="transmembrane region" description="Helical" evidence="1">
    <location>
        <begin position="70"/>
        <end position="89"/>
    </location>
</feature>
<accession>A0A934R5F3</accession>
<gene>
    <name evidence="2" type="ORF">JIN84_11870</name>
</gene>
<protein>
    <submittedName>
        <fullName evidence="2">Uncharacterized protein</fullName>
    </submittedName>
</protein>
<dbReference type="EMBL" id="JAENIK010000011">
    <property type="protein sequence ID" value="MBK1816313.1"/>
    <property type="molecule type" value="Genomic_DNA"/>
</dbReference>
<evidence type="ECO:0000313" key="2">
    <source>
        <dbReference type="EMBL" id="MBK1816313.1"/>
    </source>
</evidence>
<sequence>MALPRSVIEKRAVKAGVKASKKRHHLITEQELLSLRVQVMPALPRVILLLVGISLFAACWFSWPSGSVEIRILETFFGILTFLCGVFGIRRTLSKLLDTTDVVGGPAELVGSVLELIGDAVSNIDL</sequence>
<proteinExistence type="predicted"/>
<reference evidence="2" key="1">
    <citation type="submission" date="2021-01" db="EMBL/GenBank/DDBJ databases">
        <title>Modified the classification status of verrucomicrobia.</title>
        <authorList>
            <person name="Feng X."/>
        </authorList>
    </citation>
    <scope>NUCLEOTIDE SEQUENCE</scope>
    <source>
        <strain evidence="2">JCM 18052</strain>
    </source>
</reference>
<comment type="caution">
    <text evidence="2">The sequence shown here is derived from an EMBL/GenBank/DDBJ whole genome shotgun (WGS) entry which is preliminary data.</text>
</comment>
<dbReference type="AlphaFoldDB" id="A0A934R5F3"/>
<organism evidence="2 3">
    <name type="scientific">Luteolibacter yonseiensis</name>
    <dbReference type="NCBI Taxonomy" id="1144680"/>
    <lineage>
        <taxon>Bacteria</taxon>
        <taxon>Pseudomonadati</taxon>
        <taxon>Verrucomicrobiota</taxon>
        <taxon>Verrucomicrobiia</taxon>
        <taxon>Verrucomicrobiales</taxon>
        <taxon>Verrucomicrobiaceae</taxon>
        <taxon>Luteolibacter</taxon>
    </lineage>
</organism>
<feature type="transmembrane region" description="Helical" evidence="1">
    <location>
        <begin position="46"/>
        <end position="64"/>
    </location>
</feature>
<evidence type="ECO:0000313" key="3">
    <source>
        <dbReference type="Proteomes" id="UP000600139"/>
    </source>
</evidence>
<name>A0A934R5F3_9BACT</name>
<dbReference type="RefSeq" id="WP_200351256.1">
    <property type="nucleotide sequence ID" value="NZ_BAABHZ010000006.1"/>
</dbReference>
<keyword evidence="3" id="KW-1185">Reference proteome</keyword>
<keyword evidence="1" id="KW-0812">Transmembrane</keyword>
<evidence type="ECO:0000256" key="1">
    <source>
        <dbReference type="SAM" id="Phobius"/>
    </source>
</evidence>
<keyword evidence="1" id="KW-0472">Membrane</keyword>
<dbReference type="Proteomes" id="UP000600139">
    <property type="component" value="Unassembled WGS sequence"/>
</dbReference>
<keyword evidence="1" id="KW-1133">Transmembrane helix</keyword>